<reference evidence="2 3" key="1">
    <citation type="submission" date="2020-08" db="EMBL/GenBank/DDBJ databases">
        <title>Sequencing the genomes of 1000 actinobacteria strains.</title>
        <authorList>
            <person name="Klenk H.-P."/>
        </authorList>
    </citation>
    <scope>NUCLEOTIDE SEQUENCE [LARGE SCALE GENOMIC DNA]</scope>
    <source>
        <strain evidence="2 3">DSM 28238</strain>
    </source>
</reference>
<comment type="caution">
    <text evidence="2">The sequence shown here is derived from an EMBL/GenBank/DDBJ whole genome shotgun (WGS) entry which is preliminary data.</text>
</comment>
<feature type="transmembrane region" description="Helical" evidence="1">
    <location>
        <begin position="90"/>
        <end position="108"/>
    </location>
</feature>
<feature type="transmembrane region" description="Helical" evidence="1">
    <location>
        <begin position="20"/>
        <end position="44"/>
    </location>
</feature>
<evidence type="ECO:0000313" key="2">
    <source>
        <dbReference type="EMBL" id="MBB3666697.1"/>
    </source>
</evidence>
<keyword evidence="3" id="KW-1185">Reference proteome</keyword>
<feature type="transmembrane region" description="Helical" evidence="1">
    <location>
        <begin position="168"/>
        <end position="188"/>
    </location>
</feature>
<dbReference type="Proteomes" id="UP000547528">
    <property type="component" value="Unassembled WGS sequence"/>
</dbReference>
<gene>
    <name evidence="2" type="ORF">FHX47_000290</name>
</gene>
<protein>
    <submittedName>
        <fullName evidence="2">Uncharacterized protein YjeT (DUF2065 family)</fullName>
    </submittedName>
</protein>
<feature type="transmembrane region" description="Helical" evidence="1">
    <location>
        <begin position="120"/>
        <end position="142"/>
    </location>
</feature>
<organism evidence="2 3">
    <name type="scientific">Garicola koreensis</name>
    <dbReference type="NCBI Taxonomy" id="1262554"/>
    <lineage>
        <taxon>Bacteria</taxon>
        <taxon>Bacillati</taxon>
        <taxon>Actinomycetota</taxon>
        <taxon>Actinomycetes</taxon>
        <taxon>Micrococcales</taxon>
        <taxon>Micrococcaceae</taxon>
        <taxon>Garicola</taxon>
    </lineage>
</organism>
<accession>A0A7W5XNH8</accession>
<keyword evidence="1" id="KW-0472">Membrane</keyword>
<feature type="transmembrane region" description="Helical" evidence="1">
    <location>
        <begin position="56"/>
        <end position="78"/>
    </location>
</feature>
<keyword evidence="1" id="KW-1133">Transmembrane helix</keyword>
<dbReference type="Pfam" id="PF09997">
    <property type="entry name" value="DUF2238"/>
    <property type="match status" value="1"/>
</dbReference>
<evidence type="ECO:0000256" key="1">
    <source>
        <dbReference type="SAM" id="Phobius"/>
    </source>
</evidence>
<name>A0A7W5XNH8_9MICC</name>
<keyword evidence="1" id="KW-0812">Transmembrane</keyword>
<evidence type="ECO:0000313" key="3">
    <source>
        <dbReference type="Proteomes" id="UP000547528"/>
    </source>
</evidence>
<dbReference type="RefSeq" id="WP_183357111.1">
    <property type="nucleotide sequence ID" value="NZ_BAABKR010000005.1"/>
</dbReference>
<proteinExistence type="predicted"/>
<dbReference type="AlphaFoldDB" id="A0A7W5XNH8"/>
<sequence>MIGNFLRPPQTLLEVTAEVLRILGALSVVIAAVLFDLTDAGIVAFTLPGLVAPRFLGLRAGADSVLVGTLLVAAWSNVLDLYTTISWWDLLIHLIGGGVLAAGLYLLFAQLRIVAAPGSAGFTSTAALVLTTMFGLGLSALWEMVEWFGYTYITAEIHITYADTISDMAAGGLGALCGGFAVAFLRLMRPAAHMSPALSRDDR</sequence>
<dbReference type="InterPro" id="IPR014509">
    <property type="entry name" value="YjdF-like"/>
</dbReference>
<dbReference type="EMBL" id="JACIBT010000001">
    <property type="protein sequence ID" value="MBB3666697.1"/>
    <property type="molecule type" value="Genomic_DNA"/>
</dbReference>